<keyword evidence="7 8" id="KW-0998">Cell outer membrane</keyword>
<evidence type="ECO:0000259" key="13">
    <source>
        <dbReference type="Pfam" id="PF07715"/>
    </source>
</evidence>
<proteinExistence type="inferred from homology"/>
<dbReference type="Gene3D" id="2.170.130.10">
    <property type="entry name" value="TonB-dependent receptor, plug domain"/>
    <property type="match status" value="1"/>
</dbReference>
<dbReference type="InterPro" id="IPR036942">
    <property type="entry name" value="Beta-barrel_TonB_sf"/>
</dbReference>
<dbReference type="Pfam" id="PF00593">
    <property type="entry name" value="TonB_dep_Rec_b-barrel"/>
    <property type="match status" value="1"/>
</dbReference>
<dbReference type="Proteomes" id="UP000886476">
    <property type="component" value="Unassembled WGS sequence"/>
</dbReference>
<evidence type="ECO:0000256" key="4">
    <source>
        <dbReference type="ARBA" id="ARBA00022692"/>
    </source>
</evidence>
<dbReference type="PROSITE" id="PS52016">
    <property type="entry name" value="TONB_DEPENDENT_REC_3"/>
    <property type="match status" value="1"/>
</dbReference>
<reference evidence="14" key="1">
    <citation type="submission" date="2020-05" db="EMBL/GenBank/DDBJ databases">
        <title>Nod-independent and nitrogen-fixing Bradyrhizobium aeschynomene sp. nov. isolated from nodules of Aeschynomene indica.</title>
        <authorList>
            <person name="Zhang Z."/>
        </authorList>
    </citation>
    <scope>NUCLEOTIDE SEQUENCE</scope>
    <source>
        <strain evidence="14">83012</strain>
    </source>
</reference>
<gene>
    <name evidence="14" type="ORF">HL667_13400</name>
</gene>
<dbReference type="InterPro" id="IPR012910">
    <property type="entry name" value="Plug_dom"/>
</dbReference>
<keyword evidence="3 8" id="KW-1134">Transmembrane beta strand</keyword>
<feature type="signal peptide" evidence="11">
    <location>
        <begin position="1"/>
        <end position="21"/>
    </location>
</feature>
<protein>
    <submittedName>
        <fullName evidence="14">TonB-dependent receptor</fullName>
    </submittedName>
</protein>
<comment type="similarity">
    <text evidence="8 9">Belongs to the TonB-dependent receptor family.</text>
</comment>
<organism evidence="14 15">
    <name type="scientific">Bradyrhizobium aeschynomenes</name>
    <dbReference type="NCBI Taxonomy" id="2734909"/>
    <lineage>
        <taxon>Bacteria</taxon>
        <taxon>Pseudomonadati</taxon>
        <taxon>Pseudomonadota</taxon>
        <taxon>Alphaproteobacteria</taxon>
        <taxon>Hyphomicrobiales</taxon>
        <taxon>Nitrobacteraceae</taxon>
        <taxon>Bradyrhizobium</taxon>
    </lineage>
</organism>
<feature type="compositionally biased region" description="Low complexity" evidence="10">
    <location>
        <begin position="47"/>
        <end position="87"/>
    </location>
</feature>
<comment type="subcellular location">
    <subcellularLocation>
        <location evidence="1 8">Cell outer membrane</location>
        <topology evidence="1 8">Multi-pass membrane protein</topology>
    </subcellularLocation>
</comment>
<dbReference type="InterPro" id="IPR039426">
    <property type="entry name" value="TonB-dep_rcpt-like"/>
</dbReference>
<keyword evidence="14" id="KW-0675">Receptor</keyword>
<dbReference type="InterPro" id="IPR000531">
    <property type="entry name" value="Beta-barrel_TonB"/>
</dbReference>
<evidence type="ECO:0000256" key="11">
    <source>
        <dbReference type="SAM" id="SignalP"/>
    </source>
</evidence>
<comment type="caution">
    <text evidence="14">The sequence shown here is derived from an EMBL/GenBank/DDBJ whole genome shotgun (WGS) entry which is preliminary data.</text>
</comment>
<evidence type="ECO:0000256" key="1">
    <source>
        <dbReference type="ARBA" id="ARBA00004571"/>
    </source>
</evidence>
<evidence type="ECO:0000256" key="10">
    <source>
        <dbReference type="SAM" id="MobiDB-lite"/>
    </source>
</evidence>
<evidence type="ECO:0000256" key="9">
    <source>
        <dbReference type="RuleBase" id="RU003357"/>
    </source>
</evidence>
<evidence type="ECO:0000256" key="7">
    <source>
        <dbReference type="ARBA" id="ARBA00023237"/>
    </source>
</evidence>
<feature type="region of interest" description="Disordered" evidence="10">
    <location>
        <begin position="18"/>
        <end position="90"/>
    </location>
</feature>
<feature type="domain" description="TonB-dependent receptor plug" evidence="13">
    <location>
        <begin position="93"/>
        <end position="200"/>
    </location>
</feature>
<evidence type="ECO:0000313" key="15">
    <source>
        <dbReference type="Proteomes" id="UP000886476"/>
    </source>
</evidence>
<accession>A0ABX2CF96</accession>
<feature type="chain" id="PRO_5046482845" evidence="11">
    <location>
        <begin position="22"/>
        <end position="782"/>
    </location>
</feature>
<evidence type="ECO:0000256" key="3">
    <source>
        <dbReference type="ARBA" id="ARBA00022452"/>
    </source>
</evidence>
<keyword evidence="2 8" id="KW-0813">Transport</keyword>
<keyword evidence="15" id="KW-1185">Reference proteome</keyword>
<keyword evidence="5 9" id="KW-0798">TonB box</keyword>
<keyword evidence="11" id="KW-0732">Signal</keyword>
<evidence type="ECO:0000256" key="2">
    <source>
        <dbReference type="ARBA" id="ARBA00022448"/>
    </source>
</evidence>
<dbReference type="InterPro" id="IPR037066">
    <property type="entry name" value="Plug_dom_sf"/>
</dbReference>
<evidence type="ECO:0000256" key="8">
    <source>
        <dbReference type="PROSITE-ProRule" id="PRU01360"/>
    </source>
</evidence>
<dbReference type="EMBL" id="JABFDN010000003">
    <property type="protein sequence ID" value="NPU65992.1"/>
    <property type="molecule type" value="Genomic_DNA"/>
</dbReference>
<evidence type="ECO:0000259" key="12">
    <source>
        <dbReference type="Pfam" id="PF00593"/>
    </source>
</evidence>
<evidence type="ECO:0000256" key="5">
    <source>
        <dbReference type="ARBA" id="ARBA00023077"/>
    </source>
</evidence>
<keyword evidence="4 8" id="KW-0812">Transmembrane</keyword>
<dbReference type="Pfam" id="PF07715">
    <property type="entry name" value="Plug"/>
    <property type="match status" value="1"/>
</dbReference>
<feature type="domain" description="TonB-dependent receptor-like beta-barrel" evidence="12">
    <location>
        <begin position="259"/>
        <end position="719"/>
    </location>
</feature>
<dbReference type="PANTHER" id="PTHR30069">
    <property type="entry name" value="TONB-DEPENDENT OUTER MEMBRANE RECEPTOR"/>
    <property type="match status" value="1"/>
</dbReference>
<sequence length="782" mass="83950">MRWRGASVGVLMAALAQQAEAHPERAPAELPTVDVDAPKRTAKPQARRAAQQPKPGAARPRAGATPAATAAAASAPSGAPSVGSGAARPRDMASETVITGEEINARPATRPGEVLEAVPGLIVTQHSGEGKANQYFLRGYNLDHGTDLALFVDGVPVNMRTHAHGQGYADLNWLMPETIGRVDVRKGPYFADEGDFASVGSVHIGLIDSVPKAIAQMTAGSFGYRRFFGMDSVHVGDGHLLIAGEAGRYDGPWTTPDDAKKINGLMRYSQGTATDGFSITGMAYANRWTSTDQVPERAITSGDLGRYDAYDPTDGGKTNRFALSGRIAGTDDAGSWKANAYVVKSQLDLYNNFTYALSNPTYGDQFHQHDDRLMLGANASRTINGSFAGRPMETTIGIQTRYDDIALALTNTRQRVLLSDIDQNETGIVRADKVGEGSVGLYVENTVRWTDWLRTTVGYRGDYYQTHVYSLTNGNNTGDAAASLGSPKFRMVIGPFNKTEFFVGAGYGMHSNDARGATTTDDPTAPSTRIDSSPLLVRTKGAEVGVRTRIIPGLDSSLSLFMLNQDSEILFSGDAGNTEASRPSRRYGFELTNHYRPASWIDIDADLAMTHARFVGSDDGQADTYNQLVAAVAAGAPAEVLRGNAPGNYIPNAPSMIASAGITLGEKTGWFGSLRWRYLGSTPLTEDNYFRSTATSVFNGRIGFRDANGWRIQLDVLNLLNTKASQISYGYGSLLPTDQLYKDCYGSAPTGVPAQVCQTGVMDRVLHPIEPLTFRVTVAGTF</sequence>
<dbReference type="Gene3D" id="2.40.170.20">
    <property type="entry name" value="TonB-dependent receptor, beta-barrel domain"/>
    <property type="match status" value="1"/>
</dbReference>
<evidence type="ECO:0000256" key="6">
    <source>
        <dbReference type="ARBA" id="ARBA00023136"/>
    </source>
</evidence>
<dbReference type="PANTHER" id="PTHR30069:SF36">
    <property type="entry name" value="BLL6948 PROTEIN"/>
    <property type="match status" value="1"/>
</dbReference>
<name>A0ABX2CF96_9BRAD</name>
<evidence type="ECO:0000313" key="14">
    <source>
        <dbReference type="EMBL" id="NPU65992.1"/>
    </source>
</evidence>
<dbReference type="SUPFAM" id="SSF56935">
    <property type="entry name" value="Porins"/>
    <property type="match status" value="1"/>
</dbReference>
<keyword evidence="6 8" id="KW-0472">Membrane</keyword>